<dbReference type="EMBL" id="AP019416">
    <property type="protein sequence ID" value="BBI53662.1"/>
    <property type="molecule type" value="Genomic_DNA"/>
</dbReference>
<accession>A0ABM7GS82</accession>
<evidence type="ECO:0008006" key="3">
    <source>
        <dbReference type="Google" id="ProtNLM"/>
    </source>
</evidence>
<gene>
    <name evidence="1" type="ORF">HORIV_60830</name>
</gene>
<name>A0ABM7GS82_9GAMM</name>
<proteinExistence type="predicted"/>
<sequence length="152" mass="16570">MAKVPLHRSHHAQAQVALVLFCVGPYRAALEACHVLAMTDHPTALRTANAQALLYEGGDHDTPSNRWLTLRDTQAASDNNSTWQLGVSGDVTLKQLPANTLYPLPKLLLSRRFSTALCGLTFDQQQLVLLLDAHKLNPLSQPPALSQPTTNS</sequence>
<evidence type="ECO:0000313" key="1">
    <source>
        <dbReference type="EMBL" id="BBI53662.1"/>
    </source>
</evidence>
<protein>
    <recommendedName>
        <fullName evidence="3">HNH nuclease domain-containing protein</fullName>
    </recommendedName>
</protein>
<keyword evidence="2" id="KW-1185">Reference proteome</keyword>
<reference evidence="2" key="1">
    <citation type="journal article" date="2019" name="Microbiol. Resour. Announc.">
        <title>Complete Genome Sequence of Halomonas olivaria, a Moderately Halophilic Bacterium Isolated from Olive Processing Effluents, Obtained by Nanopore Sequencing.</title>
        <authorList>
            <person name="Nagata S."/>
            <person name="Ii K.M."/>
            <person name="Tsukimi T."/>
            <person name="Miura M.C."/>
            <person name="Galipon J."/>
            <person name="Arakawa K."/>
        </authorList>
    </citation>
    <scope>NUCLEOTIDE SEQUENCE [LARGE SCALE GENOMIC DNA]</scope>
    <source>
        <strain evidence="2">TYRC17</strain>
    </source>
</reference>
<evidence type="ECO:0000313" key="2">
    <source>
        <dbReference type="Proteomes" id="UP000289555"/>
    </source>
</evidence>
<dbReference type="Proteomes" id="UP000289555">
    <property type="component" value="Chromosome"/>
</dbReference>
<organism evidence="1 2">
    <name type="scientific">Vreelandella olivaria</name>
    <dbReference type="NCBI Taxonomy" id="390919"/>
    <lineage>
        <taxon>Bacteria</taxon>
        <taxon>Pseudomonadati</taxon>
        <taxon>Pseudomonadota</taxon>
        <taxon>Gammaproteobacteria</taxon>
        <taxon>Oceanospirillales</taxon>
        <taxon>Halomonadaceae</taxon>
        <taxon>Vreelandella</taxon>
    </lineage>
</organism>